<comment type="similarity">
    <text evidence="1">Belongs to the nucleobase:cation symporter-2 (NCS2) (TC 2.A.40) family.</text>
</comment>
<organism evidence="2 3">
    <name type="scientific">Coptis chinensis</name>
    <dbReference type="NCBI Taxonomy" id="261450"/>
    <lineage>
        <taxon>Eukaryota</taxon>
        <taxon>Viridiplantae</taxon>
        <taxon>Streptophyta</taxon>
        <taxon>Embryophyta</taxon>
        <taxon>Tracheophyta</taxon>
        <taxon>Spermatophyta</taxon>
        <taxon>Magnoliopsida</taxon>
        <taxon>Ranunculales</taxon>
        <taxon>Ranunculaceae</taxon>
        <taxon>Coptidoideae</taxon>
        <taxon>Coptis</taxon>
    </lineage>
</organism>
<name>A0A835LC79_9MAGN</name>
<evidence type="ECO:0000313" key="3">
    <source>
        <dbReference type="Proteomes" id="UP000631114"/>
    </source>
</evidence>
<dbReference type="AlphaFoldDB" id="A0A835LC79"/>
<dbReference type="OrthoDB" id="1641903at2759"/>
<accession>A0A835LC79</accession>
<dbReference type="Proteomes" id="UP000631114">
    <property type="component" value="Unassembled WGS sequence"/>
</dbReference>
<reference evidence="2 3" key="1">
    <citation type="submission" date="2020-10" db="EMBL/GenBank/DDBJ databases">
        <title>The Coptis chinensis genome and diversification of protoberbering-type alkaloids.</title>
        <authorList>
            <person name="Wang B."/>
            <person name="Shu S."/>
            <person name="Song C."/>
            <person name="Liu Y."/>
        </authorList>
    </citation>
    <scope>NUCLEOTIDE SEQUENCE [LARGE SCALE GENOMIC DNA]</scope>
    <source>
        <strain evidence="2">HL-2020</strain>
        <tissue evidence="2">Leaf</tissue>
    </source>
</reference>
<gene>
    <name evidence="2" type="ORF">IFM89_030659</name>
</gene>
<evidence type="ECO:0000313" key="2">
    <source>
        <dbReference type="EMBL" id="KAF9590078.1"/>
    </source>
</evidence>
<dbReference type="PANTHER" id="PTHR11119">
    <property type="entry name" value="XANTHINE-URACIL / VITAMIN C PERMEASE FAMILY MEMBER"/>
    <property type="match status" value="1"/>
</dbReference>
<keyword evidence="3" id="KW-1185">Reference proteome</keyword>
<proteinExistence type="inferred from homology"/>
<sequence>MNYRTDKAYLISSAPWSVYLLLVPDKLCRYHVRANCKPCALTKCKIKIPYRLQWGAPTFDVGHAFGMMPAIFVSIIESTGAYKAALRLPSATPPPAHVLSRGIGW</sequence>
<evidence type="ECO:0000256" key="1">
    <source>
        <dbReference type="ARBA" id="ARBA00008821"/>
    </source>
</evidence>
<protein>
    <submittedName>
        <fullName evidence="2">Uncharacterized protein</fullName>
    </submittedName>
</protein>
<dbReference type="EMBL" id="JADFTS010000009">
    <property type="protein sequence ID" value="KAF9590078.1"/>
    <property type="molecule type" value="Genomic_DNA"/>
</dbReference>
<comment type="caution">
    <text evidence="2">The sequence shown here is derived from an EMBL/GenBank/DDBJ whole genome shotgun (WGS) entry which is preliminary data.</text>
</comment>